<dbReference type="PRINTS" id="PR00671">
    <property type="entry name" value="INHIBINBB"/>
</dbReference>
<dbReference type="PANTHER" id="PTHR16592">
    <property type="entry name" value="ASTROTACTIN-1-LIKE"/>
    <property type="match status" value="1"/>
</dbReference>
<feature type="region of interest" description="Disordered" evidence="1">
    <location>
        <begin position="430"/>
        <end position="474"/>
    </location>
</feature>
<feature type="compositionally biased region" description="Gly residues" evidence="1">
    <location>
        <begin position="131"/>
        <end position="143"/>
    </location>
</feature>
<dbReference type="InterPro" id="IPR045574">
    <property type="entry name" value="ASTN1_2_Fn3"/>
</dbReference>
<dbReference type="Pfam" id="PF18411">
    <property type="entry name" value="Annexin_2"/>
    <property type="match status" value="1"/>
</dbReference>
<proteinExistence type="predicted"/>
<dbReference type="Pfam" id="PF19441">
    <property type="entry name" value="ASTN_1_2_N"/>
    <property type="match status" value="1"/>
</dbReference>
<feature type="compositionally biased region" description="Pro residues" evidence="1">
    <location>
        <begin position="145"/>
        <end position="163"/>
    </location>
</feature>
<keyword evidence="2" id="KW-1133">Transmembrane helix</keyword>
<feature type="chain" id="PRO_5046450455" evidence="3">
    <location>
        <begin position="32"/>
        <end position="1403"/>
    </location>
</feature>
<dbReference type="Pfam" id="PF18577">
    <property type="entry name" value="ASTN_2_hairpin"/>
    <property type="match status" value="1"/>
</dbReference>
<feature type="signal peptide" evidence="3">
    <location>
        <begin position="1"/>
        <end position="31"/>
    </location>
</feature>
<dbReference type="Pfam" id="PF19743">
    <property type="entry name" value="ASTN1_2_fn3"/>
    <property type="match status" value="1"/>
</dbReference>
<feature type="compositionally biased region" description="Low complexity" evidence="1">
    <location>
        <begin position="164"/>
        <end position="175"/>
    </location>
</feature>
<dbReference type="InterPro" id="IPR040685">
    <property type="entry name" value="Annexin-like"/>
</dbReference>
<feature type="transmembrane region" description="Helical" evidence="2">
    <location>
        <begin position="268"/>
        <end position="293"/>
    </location>
</feature>
<organism evidence="5 6">
    <name type="scientific">Pogona vitticeps</name>
    <name type="common">central bearded dragon</name>
    <dbReference type="NCBI Taxonomy" id="103695"/>
    <lineage>
        <taxon>Eukaryota</taxon>
        <taxon>Metazoa</taxon>
        <taxon>Chordata</taxon>
        <taxon>Craniata</taxon>
        <taxon>Vertebrata</taxon>
        <taxon>Euteleostomi</taxon>
        <taxon>Lepidosauria</taxon>
        <taxon>Squamata</taxon>
        <taxon>Bifurcata</taxon>
        <taxon>Unidentata</taxon>
        <taxon>Episquamata</taxon>
        <taxon>Toxicofera</taxon>
        <taxon>Iguania</taxon>
        <taxon>Acrodonta</taxon>
        <taxon>Agamidae</taxon>
        <taxon>Amphibolurinae</taxon>
        <taxon>Pogona</taxon>
    </lineage>
</organism>
<gene>
    <name evidence="6" type="primary">ASTN2</name>
</gene>
<keyword evidence="2" id="KW-0472">Membrane</keyword>
<dbReference type="InterPro" id="IPR020864">
    <property type="entry name" value="MACPF"/>
</dbReference>
<dbReference type="PANTHER" id="PTHR16592:SF2">
    <property type="entry name" value="ASTROTACTIN-2"/>
    <property type="match status" value="1"/>
</dbReference>
<dbReference type="InterPro" id="IPR045575">
    <property type="entry name" value="ASTN_1_2_N"/>
</dbReference>
<dbReference type="GeneID" id="110089228"/>
<evidence type="ECO:0000313" key="6">
    <source>
        <dbReference type="RefSeq" id="XP_072840976.1"/>
    </source>
</evidence>
<dbReference type="Gene3D" id="2.10.25.10">
    <property type="entry name" value="Laminin"/>
    <property type="match status" value="1"/>
</dbReference>
<keyword evidence="5" id="KW-1185">Reference proteome</keyword>
<dbReference type="InterPro" id="IPR040510">
    <property type="entry name" value="ASTN_2_hairpin"/>
</dbReference>
<dbReference type="InterPro" id="IPR026995">
    <property type="entry name" value="Astrotactin"/>
</dbReference>
<feature type="transmembrane region" description="Helical" evidence="2">
    <location>
        <begin position="495"/>
        <end position="514"/>
    </location>
</feature>
<feature type="domain" description="MACPF" evidence="4">
    <location>
        <begin position="915"/>
        <end position="1099"/>
    </location>
</feature>
<dbReference type="Proteomes" id="UP001652642">
    <property type="component" value="Chromosome Z"/>
</dbReference>
<evidence type="ECO:0000259" key="4">
    <source>
        <dbReference type="SMART" id="SM00457"/>
    </source>
</evidence>
<evidence type="ECO:0000256" key="3">
    <source>
        <dbReference type="SAM" id="SignalP"/>
    </source>
</evidence>
<dbReference type="PROSITE" id="PS51257">
    <property type="entry name" value="PROKAR_LIPOPROTEIN"/>
    <property type="match status" value="1"/>
</dbReference>
<reference evidence="6" key="1">
    <citation type="submission" date="2025-08" db="UniProtKB">
        <authorList>
            <consortium name="RefSeq"/>
        </authorList>
    </citation>
    <scope>IDENTIFICATION</scope>
</reference>
<feature type="compositionally biased region" description="Gly residues" evidence="1">
    <location>
        <begin position="93"/>
        <end position="107"/>
    </location>
</feature>
<keyword evidence="2" id="KW-0812">Transmembrane</keyword>
<evidence type="ECO:0000256" key="2">
    <source>
        <dbReference type="SAM" id="Phobius"/>
    </source>
</evidence>
<sequence>MSAGRPSPPLLLLPRRRLLLLFLFLAGSCSAAASLPPPPPPSPSAAAAAPWLPLLLWLASGPAGPSAAAAAAAASSSSSSSSSAAAAAARVEPGGGGSGGRGGGGTRGSPCREKTVTVSTLPVLRESDLAWGGGGGGGGGGSPGAAPPAPLPAAPLPPPPPGSPSSSSSSSSSSGSHGGDSRLLLFVRSEVPGRVAVQDDLDNTELPFFTLEMSGTVSDISLVHWKQQWLENGTLYFHVSMGSAEQLSRATPPTLQEPSEIVEEQMHILHISIMGGLIALLLLLLVFTVALYAQRRWCKQRRIPQKSASTEATHEIHYIPSVLLGTQGRESFRSSRLQAHTSVIGMPIRETPILDDYDYEEEEENPLRPGLCYREDEFGGQTMMQPLDSLGRSGGEKLDYEKKAAEVTQETVESLMQKFKESFRTNTPIEIGQLQPALRSSSVGRRKRRNRPRGGIGFGRAKGNSGSEADDETQLTFYTEQYRSRRRSKGSLKSPVNKTALTLIAVSSCILAMVCGSQLSCPLTVKVTLHVPEHFIADGSSFVVSEGSYLDISDWLNPAKLSLYYQINATSPWVRDLCGQRTTDACEQLCDEETGECSCHEGYAPDPVHRHLCVRNDWGHSEGPWPYTTLERGYDLVTGEQAPEKILRSTYSLGQGLWLPVSKSFVVPPVELSINPLASCKTDVLVTEDPADVREEAMLSTYFETINDLLSSFGPVRDCSRNNGGCTRNFKCVSERKVDSTGCMCPEDLRPMKDGSGCYDYSKGIDCSDGFNGGCEQLCLQQTVPLVSDPLSSTIHMFCGCVEEYKLAPDGKSCLMLSDICEGPKCLKPDVKFNDTLFGEMLHGYNNRTQHVNQGQVFQMTFRENNFIKDFPQLADALMVIPLPVEEQCRGVLSEPLPNLQLLTGDVRYDEAMGYPMVQRWRVRSNLYRVKLSTIALSAGFSNVLKILNKDSSREELLYFLQQYGSHYIAEALYGSEFSCTIRFPSKKVQQQLWLQYQKETTELGNKKELKSMPFITYLSGLLTAQMLSDDQLISGVEIRCEEKGRCPSTCHLCRRPGKEQLSPTPVLLEINRVVPLYTLIQDNETREAVRGALMSSCWCSGKGEVIEDWCRCDLNAFDEHGLPNCSPLPQPVLRLSPNVEPSSTIVSLEWLDVQPAIGTKVSDYVLHHKKVDEYTDTDLYTGESLSFADDLLSGLGTSCVAAGRSHGDTPDATLYSVIFKCLEPDGLYKFTLYAVDTRGRHSELSTVTLRTACPLVDDSKAEEIADKIYNLYNGYTSGKEQQTAYNSLMEVSVSMLFRIQHHYNAHYEKFGDFVWRSEDELGPRKAHLILRRLEKISSHCSTLLRSPYIQRRTDTVPYLFCRSEEVRPSGMVWYSILKDTKITCEEKMVSMLRNTYGESKGR</sequence>
<dbReference type="SMART" id="SM00457">
    <property type="entry name" value="MACPF"/>
    <property type="match status" value="1"/>
</dbReference>
<protein>
    <submittedName>
        <fullName evidence="6">Astrotactin-2 isoform X1</fullName>
    </submittedName>
</protein>
<feature type="region of interest" description="Disordered" evidence="1">
    <location>
        <begin position="85"/>
        <end position="180"/>
    </location>
</feature>
<name>A0ABM5F6F2_9SAUR</name>
<evidence type="ECO:0000256" key="1">
    <source>
        <dbReference type="SAM" id="MobiDB-lite"/>
    </source>
</evidence>
<dbReference type="Pfam" id="PF01823">
    <property type="entry name" value="MACPF"/>
    <property type="match status" value="1"/>
</dbReference>
<keyword evidence="3" id="KW-0732">Signal</keyword>
<accession>A0ABM5F6F2</accession>
<dbReference type="RefSeq" id="XP_072840976.1">
    <property type="nucleotide sequence ID" value="XM_072984875.1"/>
</dbReference>
<evidence type="ECO:0000313" key="5">
    <source>
        <dbReference type="Proteomes" id="UP001652642"/>
    </source>
</evidence>